<dbReference type="RefSeq" id="WP_206423208.1">
    <property type="nucleotide sequence ID" value="NZ_CP117258.1"/>
</dbReference>
<proteinExistence type="predicted"/>
<accession>A0AAF1KX03</accession>
<sequence length="119" mass="13493">MTTSFEGISGLDLEKMDDTTFDSLAFGVVGLNADGVVERYNATESSLAGLRRETVMGSEYFDEIAQCMNNFLVAQRFEDEDQIDDVIPYVLTLRMRPTPVRLRLLKGTDFALRYILILR</sequence>
<reference evidence="2 3" key="1">
    <citation type="journal article" date="2018" name="Sci. Rep.">
        <title>Rhizobium tumorigenes sp. nov., a novel plant tumorigenic bacterium isolated from cane gall tumors on thornless blackberry.</title>
        <authorList>
            <person name="Kuzmanovi N."/>
            <person name="Smalla K."/>
            <person name="Gronow S."/>
            <person name="PuBawska J."/>
        </authorList>
    </citation>
    <scope>NUCLEOTIDE SEQUENCE [LARGE SCALE GENOMIC DNA]</scope>
    <source>
        <strain evidence="2 3">1078</strain>
    </source>
</reference>
<geneLocation type="plasmid" evidence="2 3">
    <name>unnamed1</name>
</geneLocation>
<dbReference type="Proteomes" id="UP000249499">
    <property type="component" value="Plasmid unnamed1"/>
</dbReference>
<organism evidence="2 3">
    <name type="scientific">Rhizobium tumorigenes</name>
    <dbReference type="NCBI Taxonomy" id="2041385"/>
    <lineage>
        <taxon>Bacteria</taxon>
        <taxon>Pseudomonadati</taxon>
        <taxon>Pseudomonadota</taxon>
        <taxon>Alphaproteobacteria</taxon>
        <taxon>Hyphomicrobiales</taxon>
        <taxon>Rhizobiaceae</taxon>
        <taxon>Rhizobium/Agrobacterium group</taxon>
        <taxon>Rhizobium</taxon>
    </lineage>
</organism>
<dbReference type="Gene3D" id="3.30.450.20">
    <property type="entry name" value="PAS domain"/>
    <property type="match status" value="1"/>
</dbReference>
<dbReference type="SUPFAM" id="SSF55785">
    <property type="entry name" value="PYP-like sensor domain (PAS domain)"/>
    <property type="match status" value="1"/>
</dbReference>
<gene>
    <name evidence="2" type="ORF">PR017_24840</name>
</gene>
<evidence type="ECO:0000313" key="2">
    <source>
        <dbReference type="EMBL" id="WFR98544.1"/>
    </source>
</evidence>
<feature type="domain" description="PAS fold" evidence="1">
    <location>
        <begin position="18"/>
        <end position="69"/>
    </location>
</feature>
<dbReference type="InterPro" id="IPR035965">
    <property type="entry name" value="PAS-like_dom_sf"/>
</dbReference>
<keyword evidence="2" id="KW-0614">Plasmid</keyword>
<dbReference type="GO" id="GO:0006355">
    <property type="term" value="P:regulation of DNA-templated transcription"/>
    <property type="evidence" value="ECO:0007669"/>
    <property type="project" value="InterPro"/>
</dbReference>
<evidence type="ECO:0000313" key="3">
    <source>
        <dbReference type="Proteomes" id="UP000249499"/>
    </source>
</evidence>
<reference evidence="3" key="2">
    <citation type="journal article" date="2023" name="MicrobiologyOpen">
        <title>Genomics of the tumorigenes clade of the family Rhizobiaceae and description of Rhizobium rhododendri sp. nov.</title>
        <authorList>
            <person name="Kuzmanovic N."/>
            <person name="diCenzo G.C."/>
            <person name="Bunk B."/>
            <person name="Sproeer C."/>
            <person name="Fruehling A."/>
            <person name="Neumann-Schaal M."/>
            <person name="Overmann J."/>
            <person name="Smalla K."/>
        </authorList>
    </citation>
    <scope>NUCLEOTIDE SEQUENCE [LARGE SCALE GENOMIC DNA]</scope>
    <source>
        <strain evidence="3">1078</strain>
        <plasmid evidence="3">unnamed1</plasmid>
    </source>
</reference>
<dbReference type="EMBL" id="CP117258">
    <property type="protein sequence ID" value="WFR98544.1"/>
    <property type="molecule type" value="Genomic_DNA"/>
</dbReference>
<dbReference type="Pfam" id="PF00989">
    <property type="entry name" value="PAS"/>
    <property type="match status" value="1"/>
</dbReference>
<dbReference type="InterPro" id="IPR013767">
    <property type="entry name" value="PAS_fold"/>
</dbReference>
<name>A0AAF1KX03_9HYPH</name>
<protein>
    <submittedName>
        <fullName evidence="2">PAS domain-containing protein</fullName>
    </submittedName>
</protein>
<keyword evidence="3" id="KW-1185">Reference proteome</keyword>
<evidence type="ECO:0000259" key="1">
    <source>
        <dbReference type="Pfam" id="PF00989"/>
    </source>
</evidence>
<dbReference type="KEGG" id="rtu:PR017_24840"/>
<dbReference type="AlphaFoldDB" id="A0AAF1KX03"/>